<evidence type="ECO:0000313" key="3">
    <source>
        <dbReference type="Proteomes" id="UP000255230"/>
    </source>
</evidence>
<organism evidence="2 3">
    <name type="scientific">Faucicola osloensis</name>
    <name type="common">Moraxella osloensis</name>
    <dbReference type="NCBI Taxonomy" id="34062"/>
    <lineage>
        <taxon>Bacteria</taxon>
        <taxon>Pseudomonadati</taxon>
        <taxon>Pseudomonadota</taxon>
        <taxon>Gammaproteobacteria</taxon>
        <taxon>Moraxellales</taxon>
        <taxon>Moraxellaceae</taxon>
        <taxon>Faucicola</taxon>
    </lineage>
</organism>
<dbReference type="Proteomes" id="UP000255230">
    <property type="component" value="Unassembled WGS sequence"/>
</dbReference>
<accession>A0A378QC22</accession>
<evidence type="ECO:0000259" key="1">
    <source>
        <dbReference type="Pfam" id="PF13020"/>
    </source>
</evidence>
<evidence type="ECO:0000313" key="2">
    <source>
        <dbReference type="EMBL" id="STY98279.1"/>
    </source>
</evidence>
<dbReference type="RefSeq" id="WP_062333292.1">
    <property type="nucleotide sequence ID" value="NZ_CBCRZU010000008.1"/>
</dbReference>
<dbReference type="GeneID" id="35777940"/>
<dbReference type="KEGG" id="mos:AXE82_07755"/>
<feature type="domain" description="Protein NO VEIN C-terminal" evidence="1">
    <location>
        <begin position="94"/>
        <end position="176"/>
    </location>
</feature>
<proteinExistence type="predicted"/>
<dbReference type="EMBL" id="UGPY01000001">
    <property type="protein sequence ID" value="STY98279.1"/>
    <property type="molecule type" value="Genomic_DNA"/>
</dbReference>
<keyword evidence="3" id="KW-1185">Reference proteome</keyword>
<protein>
    <recommendedName>
        <fullName evidence="1">Protein NO VEIN C-terminal domain-containing protein</fullName>
    </recommendedName>
</protein>
<sequence>MFDIIQFSLYNEIDGYYITAKYEDAHLLEVDERVFKLPRGEKGGIGQSNIWYADQPLGQEFKQTVKKYISQTKDELDNKPKIRKNIDTIAKLKVEEIAINLVCAYYRNLGYMVESVEKDNLGYDLIATNKKINLLIEVKGLSGTTKQIGLSPNEYNYFQLKNENYRLIIINNALVEPIMTICRFSKEVDNWIVEGNNDYNLDIIPKTAAIISIN</sequence>
<dbReference type="Pfam" id="PF13020">
    <property type="entry name" value="NOV_C"/>
    <property type="match status" value="1"/>
</dbReference>
<name>A0A378QC22_FAUOS</name>
<reference evidence="2 3" key="1">
    <citation type="submission" date="2018-06" db="EMBL/GenBank/DDBJ databases">
        <authorList>
            <consortium name="Pathogen Informatics"/>
            <person name="Doyle S."/>
        </authorList>
    </citation>
    <scope>NUCLEOTIDE SEQUENCE [LARGE SCALE GENOMIC DNA]</scope>
    <source>
        <strain evidence="2 3">NCTC10465</strain>
    </source>
</reference>
<dbReference type="InterPro" id="IPR024975">
    <property type="entry name" value="NOV_C"/>
</dbReference>
<dbReference type="AlphaFoldDB" id="A0A378QC22"/>
<gene>
    <name evidence="2" type="ORF">NCTC10465_02087</name>
</gene>